<evidence type="ECO:0000313" key="5">
    <source>
        <dbReference type="Proteomes" id="UP000666240"/>
    </source>
</evidence>
<evidence type="ECO:0000256" key="2">
    <source>
        <dbReference type="SAM" id="MobiDB-lite"/>
    </source>
</evidence>
<organism evidence="4 5">
    <name type="scientific">Tianweitania sediminis</name>
    <dbReference type="NCBI Taxonomy" id="1502156"/>
    <lineage>
        <taxon>Bacteria</taxon>
        <taxon>Pseudomonadati</taxon>
        <taxon>Pseudomonadota</taxon>
        <taxon>Alphaproteobacteria</taxon>
        <taxon>Hyphomicrobiales</taxon>
        <taxon>Phyllobacteriaceae</taxon>
        <taxon>Tianweitania</taxon>
    </lineage>
</organism>
<feature type="region of interest" description="Disordered" evidence="2">
    <location>
        <begin position="455"/>
        <end position="494"/>
    </location>
</feature>
<gene>
    <name evidence="4" type="ORF">J5Y06_02850</name>
</gene>
<feature type="domain" description="Crescentin coiled-coil" evidence="3">
    <location>
        <begin position="87"/>
        <end position="445"/>
    </location>
</feature>
<feature type="coiled-coil region" evidence="1">
    <location>
        <begin position="80"/>
        <end position="121"/>
    </location>
</feature>
<dbReference type="Pfam" id="PF19220">
    <property type="entry name" value="Rod_CreS"/>
    <property type="match status" value="1"/>
</dbReference>
<evidence type="ECO:0000256" key="1">
    <source>
        <dbReference type="SAM" id="Coils"/>
    </source>
</evidence>
<comment type="caution">
    <text evidence="4">The sequence shown here is derived from an EMBL/GenBank/DDBJ whole genome shotgun (WGS) entry which is preliminary data.</text>
</comment>
<feature type="compositionally biased region" description="Low complexity" evidence="2">
    <location>
        <begin position="25"/>
        <end position="41"/>
    </location>
</feature>
<keyword evidence="1" id="KW-0175">Coiled coil</keyword>
<feature type="region of interest" description="Disordered" evidence="2">
    <location>
        <begin position="15"/>
        <end position="41"/>
    </location>
</feature>
<keyword evidence="5" id="KW-1185">Reference proteome</keyword>
<dbReference type="EMBL" id="JAGIYY010000001">
    <property type="protein sequence ID" value="MBP0437592.1"/>
    <property type="molecule type" value="Genomic_DNA"/>
</dbReference>
<name>A0A8J7R4X3_9HYPH</name>
<reference evidence="4" key="1">
    <citation type="submission" date="2021-03" db="EMBL/GenBank/DDBJ databases">
        <title>Genome sequencing and assembly of Tianweitania sediminis.</title>
        <authorList>
            <person name="Chhetri G."/>
        </authorList>
    </citation>
    <scope>NUCLEOTIDE SEQUENCE</scope>
    <source>
        <strain evidence="4">Z8</strain>
    </source>
</reference>
<dbReference type="RefSeq" id="WP_209333588.1">
    <property type="nucleotide sequence ID" value="NZ_JAGIYY010000001.1"/>
</dbReference>
<dbReference type="AlphaFoldDB" id="A0A8J7R4X3"/>
<evidence type="ECO:0000313" key="4">
    <source>
        <dbReference type="EMBL" id="MBP0437592.1"/>
    </source>
</evidence>
<sequence length="494" mass="55539">MTAPWDFLLRKRASADSSSGTASEAVDPQPQVAPAAAPTPALQKVGERNELLHVRFSYMADRLEDLKSLSDDFHLLSKPIEELSTELPKAKARVLELEALLRRESEERARFQRELQQNAEKFSTLSNDYHVLFNRNKAMEDDLDHVHASAAADRSKLAETQKLLANADQQLATERENRQRLDAEVGELSELLAERAAELQLTQEQAILHADRSATLERELERLQGAIDKQVMDRVDLQSRLNESDRQAQERQTRIAELQQKLEAEQAARQQREHAHDLTLSALSAEKASLVLRLEALTARVTSAEQVVGQSRHLISEKDAALRNSDSLVRNLEKQCEAAERQNASLEQRLAAKAAELSETQRSAESLVKRCDMLTKALSAKEVALTSALEKARARSERVEELTKEFELERAALEASHRRLVEELENERAERTLAQGALNIARESRASLQRLNESLKRANRSFQPMALDDPKQSEPQSNVSFLPVGPKPSNEDND</sequence>
<protein>
    <recommendedName>
        <fullName evidence="3">Crescentin coiled-coil domain-containing protein</fullName>
    </recommendedName>
</protein>
<dbReference type="InterPro" id="IPR043652">
    <property type="entry name" value="CreS_CC"/>
</dbReference>
<evidence type="ECO:0000259" key="3">
    <source>
        <dbReference type="Pfam" id="PF19220"/>
    </source>
</evidence>
<proteinExistence type="predicted"/>
<dbReference type="Proteomes" id="UP000666240">
    <property type="component" value="Unassembled WGS sequence"/>
</dbReference>
<accession>A0A8J7R4X3</accession>